<dbReference type="InterPro" id="IPR049427">
    <property type="entry name" value="Acyl-ACP_TE_C"/>
</dbReference>
<keyword evidence="4" id="KW-0276">Fatty acid metabolism</keyword>
<keyword evidence="2" id="KW-0444">Lipid biosynthesis</keyword>
<keyword evidence="6" id="KW-0443">Lipid metabolism</keyword>
<dbReference type="InterPro" id="IPR002864">
    <property type="entry name" value="Acyl-ACP_thioesterase_NHD"/>
</dbReference>
<name>A0ABV5ZIS7_9BACT</name>
<organism evidence="10 11">
    <name type="scientific">Hallella seregens ATCC 51272</name>
    <dbReference type="NCBI Taxonomy" id="1336250"/>
    <lineage>
        <taxon>Bacteria</taxon>
        <taxon>Pseudomonadati</taxon>
        <taxon>Bacteroidota</taxon>
        <taxon>Bacteroidia</taxon>
        <taxon>Bacteroidales</taxon>
        <taxon>Prevotellaceae</taxon>
        <taxon>Hallella</taxon>
    </lineage>
</organism>
<proteinExistence type="inferred from homology"/>
<dbReference type="InterPro" id="IPR029069">
    <property type="entry name" value="HotDog_dom_sf"/>
</dbReference>
<comment type="caution">
    <text evidence="10">The sequence shown here is derived from an EMBL/GenBank/DDBJ whole genome shotgun (WGS) entry which is preliminary data.</text>
</comment>
<feature type="domain" description="Acyl-ACP thioesterase-like C-terminal" evidence="9">
    <location>
        <begin position="157"/>
        <end position="232"/>
    </location>
</feature>
<dbReference type="SUPFAM" id="SSF54637">
    <property type="entry name" value="Thioesterase/thiol ester dehydrase-isomerase"/>
    <property type="match status" value="2"/>
</dbReference>
<evidence type="ECO:0000259" key="9">
    <source>
        <dbReference type="Pfam" id="PF20791"/>
    </source>
</evidence>
<dbReference type="CDD" id="cd00586">
    <property type="entry name" value="4HBT"/>
    <property type="match status" value="1"/>
</dbReference>
<gene>
    <name evidence="10" type="ORF">ACFFK8_05555</name>
</gene>
<dbReference type="Pfam" id="PF01643">
    <property type="entry name" value="Acyl-ACP_TE"/>
    <property type="match status" value="1"/>
</dbReference>
<evidence type="ECO:0000256" key="1">
    <source>
        <dbReference type="ARBA" id="ARBA00006500"/>
    </source>
</evidence>
<dbReference type="PANTHER" id="PTHR31727">
    <property type="entry name" value="OLEOYL-ACYL CARRIER PROTEIN THIOESTERASE 1, CHLOROPLASTIC"/>
    <property type="match status" value="1"/>
</dbReference>
<dbReference type="EMBL" id="JBHLZF010000002">
    <property type="protein sequence ID" value="MFB9897277.1"/>
    <property type="molecule type" value="Genomic_DNA"/>
</dbReference>
<evidence type="ECO:0000313" key="10">
    <source>
        <dbReference type="EMBL" id="MFB9897277.1"/>
    </source>
</evidence>
<evidence type="ECO:0000256" key="5">
    <source>
        <dbReference type="ARBA" id="ARBA00022946"/>
    </source>
</evidence>
<dbReference type="PANTHER" id="PTHR31727:SF6">
    <property type="entry name" value="OLEOYL-ACYL CARRIER PROTEIN THIOESTERASE 1, CHLOROPLASTIC"/>
    <property type="match status" value="1"/>
</dbReference>
<evidence type="ECO:0000256" key="2">
    <source>
        <dbReference type="ARBA" id="ARBA00022516"/>
    </source>
</evidence>
<evidence type="ECO:0000256" key="7">
    <source>
        <dbReference type="ARBA" id="ARBA00023160"/>
    </source>
</evidence>
<dbReference type="InterPro" id="IPR045023">
    <property type="entry name" value="FATA/B"/>
</dbReference>
<accession>A0ABV5ZIS7</accession>
<dbReference type="Proteomes" id="UP001589688">
    <property type="component" value="Unassembled WGS sequence"/>
</dbReference>
<keyword evidence="5" id="KW-0809">Transit peptide</keyword>
<protein>
    <submittedName>
        <fullName evidence="10">Acyl-[acyl-carrier-protein] thioesterase</fullName>
    </submittedName>
</protein>
<sequence>MEKMLPKTGKYEFMAEPFHCDFSNRLFMGHLGNAMLNAADFHSNDRGYGMSYLNGLHKTWVLSRLAIEMEEMPAAYDRFSVETWVESAMKFFTSRNFAVTGPDGRTLGYGRSIWAMIDTETRQPVDLLAVRDGLINAYVERDKACPISKPSRVRMDKEAPLVHSLDTYYNDIDVNGHVNSVKYIEHVLDLFDLSWYRSHRLRRFEIAYVAESHQGDRLHFYREQTGEDEYGVRITKGTDDEVEVVRSLIRFAKD</sequence>
<dbReference type="RefSeq" id="WP_027952700.1">
    <property type="nucleotide sequence ID" value="NZ_JADU01000029.1"/>
</dbReference>
<reference evidence="10 11" key="1">
    <citation type="submission" date="2024-09" db="EMBL/GenBank/DDBJ databases">
        <authorList>
            <person name="Sun Q."/>
            <person name="Mori K."/>
        </authorList>
    </citation>
    <scope>NUCLEOTIDE SEQUENCE [LARGE SCALE GENOMIC DNA]</scope>
    <source>
        <strain evidence="10 11">ATCC 51272</strain>
    </source>
</reference>
<evidence type="ECO:0000256" key="3">
    <source>
        <dbReference type="ARBA" id="ARBA00022801"/>
    </source>
</evidence>
<dbReference type="Gene3D" id="3.10.129.10">
    <property type="entry name" value="Hotdog Thioesterase"/>
    <property type="match status" value="2"/>
</dbReference>
<feature type="domain" description="Acyl-ACP thioesterase N-terminal hotdog" evidence="8">
    <location>
        <begin position="18"/>
        <end position="127"/>
    </location>
</feature>
<dbReference type="Pfam" id="PF20791">
    <property type="entry name" value="Acyl-ACP_TE_C"/>
    <property type="match status" value="1"/>
</dbReference>
<keyword evidence="11" id="KW-1185">Reference proteome</keyword>
<keyword evidence="7" id="KW-0275">Fatty acid biosynthesis</keyword>
<evidence type="ECO:0000256" key="4">
    <source>
        <dbReference type="ARBA" id="ARBA00022832"/>
    </source>
</evidence>
<keyword evidence="3" id="KW-0378">Hydrolase</keyword>
<evidence type="ECO:0000313" key="11">
    <source>
        <dbReference type="Proteomes" id="UP001589688"/>
    </source>
</evidence>
<evidence type="ECO:0000259" key="8">
    <source>
        <dbReference type="Pfam" id="PF01643"/>
    </source>
</evidence>
<evidence type="ECO:0000256" key="6">
    <source>
        <dbReference type="ARBA" id="ARBA00023098"/>
    </source>
</evidence>
<comment type="similarity">
    <text evidence="1">Belongs to the acyl-ACP thioesterase family.</text>
</comment>